<dbReference type="SFLD" id="SFLDG01135">
    <property type="entry name" value="C1.5.6:_HAD__Beta-PGM__Phospha"/>
    <property type="match status" value="1"/>
</dbReference>
<gene>
    <name evidence="1" type="ORF">DORFOR_00868</name>
</gene>
<proteinExistence type="predicted"/>
<dbReference type="NCBIfam" id="TIGR01549">
    <property type="entry name" value="HAD-SF-IA-v1"/>
    <property type="match status" value="1"/>
</dbReference>
<sequence>MEDFLAMIKACIFDLDGTIGNTLDSMVYSVNLTLKEMNLSEISKEQCREFVGNGARVLMEKALDASGNPGATRIEEGMQIYGRIFDENCTYHVTPCEGVPEMLYKLKKQGVKLAVLSNKPHCQAVKAVHAIYGEKLFDWVQGQKDEIPRKPDPAGVFYVAKKLGVDYKECLYVGDSEVDVVTGKNAGVKTIAVTWGFRTKEELMIAGAQYMIDKAEKLQEYL</sequence>
<dbReference type="NCBIfam" id="TIGR01509">
    <property type="entry name" value="HAD-SF-IA-v3"/>
    <property type="match status" value="1"/>
</dbReference>
<dbReference type="Pfam" id="PF13419">
    <property type="entry name" value="HAD_2"/>
    <property type="match status" value="1"/>
</dbReference>
<dbReference type="EMBL" id="AAXA02000010">
    <property type="protein sequence ID" value="EDR47786.1"/>
    <property type="molecule type" value="Genomic_DNA"/>
</dbReference>
<dbReference type="Gene3D" id="1.10.150.240">
    <property type="entry name" value="Putative phosphatase, domain 2"/>
    <property type="match status" value="1"/>
</dbReference>
<dbReference type="PANTHER" id="PTHR43434:SF1">
    <property type="entry name" value="PHOSPHOGLYCOLATE PHOSPHATASE"/>
    <property type="match status" value="1"/>
</dbReference>
<dbReference type="PANTHER" id="PTHR43434">
    <property type="entry name" value="PHOSPHOGLYCOLATE PHOSPHATASE"/>
    <property type="match status" value="1"/>
</dbReference>
<dbReference type="GO" id="GO:0005829">
    <property type="term" value="C:cytosol"/>
    <property type="evidence" value="ECO:0007669"/>
    <property type="project" value="TreeGrafter"/>
</dbReference>
<dbReference type="InterPro" id="IPR041492">
    <property type="entry name" value="HAD_2"/>
</dbReference>
<comment type="caution">
    <text evidence="1">The sequence shown here is derived from an EMBL/GenBank/DDBJ whole genome shotgun (WGS) entry which is preliminary data.</text>
</comment>
<dbReference type="NCBIfam" id="TIGR01662">
    <property type="entry name" value="HAD-SF-IIIA"/>
    <property type="match status" value="1"/>
</dbReference>
<dbReference type="SFLD" id="SFLDS00003">
    <property type="entry name" value="Haloacid_Dehalogenase"/>
    <property type="match status" value="1"/>
</dbReference>
<dbReference type="InterPro" id="IPR023214">
    <property type="entry name" value="HAD_sf"/>
</dbReference>
<dbReference type="SFLD" id="SFLDG01129">
    <property type="entry name" value="C1.5:_HAD__Beta-PGM__Phosphata"/>
    <property type="match status" value="1"/>
</dbReference>
<dbReference type="InterPro" id="IPR006549">
    <property type="entry name" value="HAD-SF_hydro_IIIA"/>
</dbReference>
<reference evidence="1 2" key="1">
    <citation type="submission" date="2007-10" db="EMBL/GenBank/DDBJ databases">
        <title>Draft genome sequence of Dorea formicigenerans(ATCC 27755).</title>
        <authorList>
            <person name="Sudarsanam P."/>
            <person name="Ley R."/>
            <person name="Guruge J."/>
            <person name="Turnbaugh P.J."/>
            <person name="Mahowald M."/>
            <person name="Liep D."/>
            <person name="Gordon J."/>
        </authorList>
    </citation>
    <scope>NUCLEOTIDE SEQUENCE [LARGE SCALE GENOMIC DNA]</scope>
    <source>
        <strain evidence="1 2">ATCC 27755</strain>
    </source>
</reference>
<dbReference type="SUPFAM" id="SSF56784">
    <property type="entry name" value="HAD-like"/>
    <property type="match status" value="1"/>
</dbReference>
<name>B0G3P2_9FIRM</name>
<evidence type="ECO:0000313" key="1">
    <source>
        <dbReference type="EMBL" id="EDR47786.1"/>
    </source>
</evidence>
<dbReference type="InterPro" id="IPR006439">
    <property type="entry name" value="HAD-SF_hydro_IA"/>
</dbReference>
<accession>B0G3P2</accession>
<dbReference type="GO" id="GO:0008967">
    <property type="term" value="F:phosphoglycolate phosphatase activity"/>
    <property type="evidence" value="ECO:0007669"/>
    <property type="project" value="TreeGrafter"/>
</dbReference>
<dbReference type="AlphaFoldDB" id="B0G3P2"/>
<protein>
    <submittedName>
        <fullName evidence="1">Putative phosphoglycolate phosphatase, bacterial</fullName>
    </submittedName>
</protein>
<evidence type="ECO:0000313" key="2">
    <source>
        <dbReference type="Proteomes" id="UP000005359"/>
    </source>
</evidence>
<dbReference type="InterPro" id="IPR023198">
    <property type="entry name" value="PGP-like_dom2"/>
</dbReference>
<organism evidence="1 2">
    <name type="scientific">Dorea formicigenerans ATCC 27755</name>
    <dbReference type="NCBI Taxonomy" id="411461"/>
    <lineage>
        <taxon>Bacteria</taxon>
        <taxon>Bacillati</taxon>
        <taxon>Bacillota</taxon>
        <taxon>Clostridia</taxon>
        <taxon>Lachnospirales</taxon>
        <taxon>Lachnospiraceae</taxon>
        <taxon>Dorea</taxon>
    </lineage>
</organism>
<dbReference type="Proteomes" id="UP000005359">
    <property type="component" value="Unassembled WGS sequence"/>
</dbReference>
<dbReference type="InterPro" id="IPR050155">
    <property type="entry name" value="HAD-like_hydrolase_sf"/>
</dbReference>
<dbReference type="STRING" id="411461.DORFOR_00868"/>
<dbReference type="PRINTS" id="PR00413">
    <property type="entry name" value="HADHALOGNASE"/>
</dbReference>
<dbReference type="PaxDb" id="411461-DORFOR_00868"/>
<reference evidence="1 2" key="2">
    <citation type="submission" date="2007-10" db="EMBL/GenBank/DDBJ databases">
        <authorList>
            <person name="Fulton L."/>
            <person name="Clifton S."/>
            <person name="Fulton B."/>
            <person name="Xu J."/>
            <person name="Minx P."/>
            <person name="Pepin K.H."/>
            <person name="Johnson M."/>
            <person name="Thiruvilangam P."/>
            <person name="Bhonagiri V."/>
            <person name="Nash W.E."/>
            <person name="Wang C."/>
            <person name="Mardis E.R."/>
            <person name="Wilson R.K."/>
        </authorList>
    </citation>
    <scope>NUCLEOTIDE SEQUENCE [LARGE SCALE GENOMIC DNA]</scope>
    <source>
        <strain evidence="1 2">ATCC 27755</strain>
    </source>
</reference>
<dbReference type="GO" id="GO:0006281">
    <property type="term" value="P:DNA repair"/>
    <property type="evidence" value="ECO:0007669"/>
    <property type="project" value="TreeGrafter"/>
</dbReference>
<dbReference type="FunFam" id="3.40.50.1000:FF:000022">
    <property type="entry name" value="Phosphoglycolate phosphatase"/>
    <property type="match status" value="1"/>
</dbReference>
<dbReference type="eggNOG" id="COG0546">
    <property type="taxonomic scope" value="Bacteria"/>
</dbReference>
<dbReference type="Gene3D" id="3.40.50.1000">
    <property type="entry name" value="HAD superfamily/HAD-like"/>
    <property type="match status" value="1"/>
</dbReference>
<dbReference type="InterPro" id="IPR036412">
    <property type="entry name" value="HAD-like_sf"/>
</dbReference>